<name>A0A5N4W2Y2_9GAMM</name>
<gene>
    <name evidence="2" type="ORF">F4W09_14395</name>
</gene>
<keyword evidence="1" id="KW-0812">Transmembrane</keyword>
<keyword evidence="1" id="KW-0472">Membrane</keyword>
<dbReference type="Proteomes" id="UP000325788">
    <property type="component" value="Unassembled WGS sequence"/>
</dbReference>
<keyword evidence="1" id="KW-1133">Transmembrane helix</keyword>
<evidence type="ECO:0000313" key="3">
    <source>
        <dbReference type="Proteomes" id="UP000325788"/>
    </source>
</evidence>
<proteinExistence type="predicted"/>
<evidence type="ECO:0000313" key="2">
    <source>
        <dbReference type="EMBL" id="KAB1852447.1"/>
    </source>
</evidence>
<feature type="transmembrane region" description="Helical" evidence="1">
    <location>
        <begin position="20"/>
        <end position="41"/>
    </location>
</feature>
<dbReference type="AlphaFoldDB" id="A0A5N4W2Y2"/>
<accession>A0A5N4W2Y2</accession>
<dbReference type="EMBL" id="VXLD01000013">
    <property type="protein sequence ID" value="KAB1852447.1"/>
    <property type="molecule type" value="Genomic_DNA"/>
</dbReference>
<evidence type="ECO:0000256" key="1">
    <source>
        <dbReference type="SAM" id="Phobius"/>
    </source>
</evidence>
<reference evidence="2 3" key="1">
    <citation type="submission" date="2019-09" db="EMBL/GenBank/DDBJ databases">
        <title>Draft genome sequence of Acinetobacter tandoii W4-4-4 isolated from environmental water sample.</title>
        <authorList>
            <person name="Wee S.K."/>
            <person name="Yan B."/>
            <person name="Mustaffa S.B."/>
            <person name="Yap E.P.H."/>
        </authorList>
    </citation>
    <scope>NUCLEOTIDE SEQUENCE [LARGE SCALE GENOMIC DNA]</scope>
    <source>
        <strain evidence="2 3">W4-4-4</strain>
    </source>
</reference>
<sequence length="108" mass="12854">MHSAKQKIIHFFNQFKLENLYYFLVLLIIGAILFLATFALFRPVTPEQYHQIKQLSRQAYYPSTQDMADQLLYKHQITIGHYLKLMRAYHAEKNRAQELPPLADETLR</sequence>
<comment type="caution">
    <text evidence="2">The sequence shown here is derived from an EMBL/GenBank/DDBJ whole genome shotgun (WGS) entry which is preliminary data.</text>
</comment>
<protein>
    <submittedName>
        <fullName evidence="2">Uncharacterized protein</fullName>
    </submittedName>
</protein>
<organism evidence="2 3">
    <name type="scientific">Acinetobacter tandoii</name>
    <dbReference type="NCBI Taxonomy" id="202954"/>
    <lineage>
        <taxon>Bacteria</taxon>
        <taxon>Pseudomonadati</taxon>
        <taxon>Pseudomonadota</taxon>
        <taxon>Gammaproteobacteria</taxon>
        <taxon>Moraxellales</taxon>
        <taxon>Moraxellaceae</taxon>
        <taxon>Acinetobacter</taxon>
    </lineage>
</organism>